<evidence type="ECO:0000256" key="1">
    <source>
        <dbReference type="ARBA" id="ARBA00004651"/>
    </source>
</evidence>
<evidence type="ECO:0000256" key="6">
    <source>
        <dbReference type="SAM" id="Phobius"/>
    </source>
</evidence>
<dbReference type="RefSeq" id="WP_182857071.1">
    <property type="nucleotide sequence ID" value="NZ_WMLF01000341.1"/>
</dbReference>
<evidence type="ECO:0000256" key="5">
    <source>
        <dbReference type="ARBA" id="ARBA00023136"/>
    </source>
</evidence>
<keyword evidence="2" id="KW-1003">Cell membrane</keyword>
<comment type="caution">
    <text evidence="7">The sequence shown here is derived from an EMBL/GenBank/DDBJ whole genome shotgun (WGS) entry which is preliminary data.</text>
</comment>
<protein>
    <submittedName>
        <fullName evidence="7">MFS transporter</fullName>
    </submittedName>
</protein>
<organism evidence="7 8">
    <name type="scientific">Streptomyces durbertensis</name>
    <dbReference type="NCBI Taxonomy" id="2448886"/>
    <lineage>
        <taxon>Bacteria</taxon>
        <taxon>Bacillati</taxon>
        <taxon>Actinomycetota</taxon>
        <taxon>Actinomycetes</taxon>
        <taxon>Kitasatosporales</taxon>
        <taxon>Streptomycetaceae</taxon>
        <taxon>Streptomyces</taxon>
    </lineage>
</organism>
<dbReference type="InterPro" id="IPR022324">
    <property type="entry name" value="Bacilysin_exporter_BacE_put"/>
</dbReference>
<reference evidence="8" key="1">
    <citation type="journal article" date="2020" name="Syst. Appl. Microbiol.">
        <title>Streptomyces alkaliterrae sp. nov., isolated from an alkaline soil, and emended descriptions of Streptomyces alkaliphilus, Streptomyces calidiresistens and Streptomyces durbertensis.</title>
        <authorList>
            <person name="Swiecimska M."/>
            <person name="Golinska P."/>
            <person name="Nouioui I."/>
            <person name="Wypij M."/>
            <person name="Rai M."/>
            <person name="Sangal V."/>
            <person name="Goodfellow M."/>
        </authorList>
    </citation>
    <scope>NUCLEOTIDE SEQUENCE [LARGE SCALE GENOMIC DNA]</scope>
    <source>
        <strain evidence="8">DSM 104538</strain>
    </source>
</reference>
<name>A0ABR6EMP4_9ACTN</name>
<feature type="transmembrane region" description="Helical" evidence="6">
    <location>
        <begin position="99"/>
        <end position="117"/>
    </location>
</feature>
<accession>A0ABR6EMP4</accession>
<feature type="transmembrane region" description="Helical" evidence="6">
    <location>
        <begin position="349"/>
        <end position="367"/>
    </location>
</feature>
<evidence type="ECO:0000256" key="2">
    <source>
        <dbReference type="ARBA" id="ARBA00022475"/>
    </source>
</evidence>
<dbReference type="InterPro" id="IPR011701">
    <property type="entry name" value="MFS"/>
</dbReference>
<dbReference type="EMBL" id="WMLF01000341">
    <property type="protein sequence ID" value="MBB1245774.1"/>
    <property type="molecule type" value="Genomic_DNA"/>
</dbReference>
<feature type="transmembrane region" description="Helical" evidence="6">
    <location>
        <begin position="248"/>
        <end position="272"/>
    </location>
</feature>
<gene>
    <name evidence="7" type="ORF">GL263_19755</name>
</gene>
<keyword evidence="3 6" id="KW-0812">Transmembrane</keyword>
<dbReference type="Pfam" id="PF07690">
    <property type="entry name" value="MFS_1"/>
    <property type="match status" value="2"/>
</dbReference>
<dbReference type="Proteomes" id="UP000766698">
    <property type="component" value="Unassembled WGS sequence"/>
</dbReference>
<feature type="transmembrane region" description="Helical" evidence="6">
    <location>
        <begin position="75"/>
        <end position="93"/>
    </location>
</feature>
<dbReference type="PRINTS" id="PR01988">
    <property type="entry name" value="EXPORTERBACE"/>
</dbReference>
<proteinExistence type="predicted"/>
<feature type="transmembrane region" description="Helical" evidence="6">
    <location>
        <begin position="213"/>
        <end position="236"/>
    </location>
</feature>
<dbReference type="Gene3D" id="1.20.1250.20">
    <property type="entry name" value="MFS general substrate transporter like domains"/>
    <property type="match status" value="1"/>
</dbReference>
<feature type="transmembrane region" description="Helical" evidence="6">
    <location>
        <begin position="303"/>
        <end position="329"/>
    </location>
</feature>
<feature type="transmembrane region" description="Helical" evidence="6">
    <location>
        <begin position="278"/>
        <end position="296"/>
    </location>
</feature>
<dbReference type="CDD" id="cd06173">
    <property type="entry name" value="MFS_MefA_like"/>
    <property type="match status" value="1"/>
</dbReference>
<keyword evidence="4 6" id="KW-1133">Transmembrane helix</keyword>
<evidence type="ECO:0000256" key="4">
    <source>
        <dbReference type="ARBA" id="ARBA00022989"/>
    </source>
</evidence>
<feature type="transmembrane region" description="Helical" evidence="6">
    <location>
        <begin position="14"/>
        <end position="36"/>
    </location>
</feature>
<dbReference type="InterPro" id="IPR036259">
    <property type="entry name" value="MFS_trans_sf"/>
</dbReference>
<dbReference type="SUPFAM" id="SSF103473">
    <property type="entry name" value="MFS general substrate transporter"/>
    <property type="match status" value="1"/>
</dbReference>
<sequence>MWALLRHNAQFRRIFAGEAVSAFGDSAMFLSLAIWAKDLTGSDAAAGAVILVLTLPGLASPLLGHLVDRVHRKPLLLWMYAGMAMLVLSLLAVRDSGQLWIIYLVAAGYGVLVATPARQALLKDMLPSADALAARSVLISTREGVRIVSPVVGAGLYAAYGGIALALLSTGTLVAAAVLLALVKVVESEPEPTTERFRTSLAAGFRHLRGVPLLFRLTLAMVIFLGGVGMLEAAAFAAVDQGLDRPAAFVGVLASVQGAGSALAGLLSGALIRRLGDVRTSCLGYAAIALGLLLCVSRDVALFMVGVVLIGVGLPFLSVVLGTACHLYTPARLQGRVNATLNMARDAAQTLSLFAGAVLIGVLDYRVMYALMTVTTLACAVSLLIRPVAATTVVSSVADDAAQGPSAAEAPPQEDAAPGR</sequence>
<dbReference type="PANTHER" id="PTHR23513:SF6">
    <property type="entry name" value="MAJOR FACILITATOR SUPERFAMILY ASSOCIATED DOMAIN-CONTAINING PROTEIN"/>
    <property type="match status" value="1"/>
</dbReference>
<dbReference type="PANTHER" id="PTHR23513">
    <property type="entry name" value="INTEGRAL MEMBRANE EFFLUX PROTEIN-RELATED"/>
    <property type="match status" value="1"/>
</dbReference>
<keyword evidence="8" id="KW-1185">Reference proteome</keyword>
<evidence type="ECO:0000313" key="8">
    <source>
        <dbReference type="Proteomes" id="UP000766698"/>
    </source>
</evidence>
<feature type="transmembrane region" description="Helical" evidence="6">
    <location>
        <begin position="156"/>
        <end position="183"/>
    </location>
</feature>
<comment type="subcellular location">
    <subcellularLocation>
        <location evidence="1">Cell membrane</location>
        <topology evidence="1">Multi-pass membrane protein</topology>
    </subcellularLocation>
</comment>
<keyword evidence="5 6" id="KW-0472">Membrane</keyword>
<evidence type="ECO:0000256" key="3">
    <source>
        <dbReference type="ARBA" id="ARBA00022692"/>
    </source>
</evidence>
<feature type="transmembrane region" description="Helical" evidence="6">
    <location>
        <begin position="42"/>
        <end position="63"/>
    </location>
</feature>
<evidence type="ECO:0000313" key="7">
    <source>
        <dbReference type="EMBL" id="MBB1245774.1"/>
    </source>
</evidence>